<keyword evidence="3" id="KW-1185">Reference proteome</keyword>
<dbReference type="AlphaFoldDB" id="A0A918RNZ3"/>
<accession>A0A918RNZ3</accession>
<comment type="caution">
    <text evidence="2">The sequence shown here is derived from an EMBL/GenBank/DDBJ whole genome shotgun (WGS) entry which is preliminary data.</text>
</comment>
<reference evidence="2" key="2">
    <citation type="submission" date="2020-09" db="EMBL/GenBank/DDBJ databases">
        <authorList>
            <person name="Sun Q."/>
            <person name="Kim S."/>
        </authorList>
    </citation>
    <scope>NUCLEOTIDE SEQUENCE</scope>
    <source>
        <strain evidence="2">KCTC 12711</strain>
    </source>
</reference>
<sequence length="343" mass="38311">MNSAPLKAEIHAEPTLRLVTSVDEVASLDAVWQALLARSECHPVFSSHAWYMAAITCFVDVSPRVLVLSQQGEVCGIAPLVWDAGTEHLRLASDLADYQDFIVPADSLDLARQLLDTILTSGAGISASETRRLHLAGLRQNAVVTRLMGKAITRNLAQQECWYADLSAGYDAFLATRSSNFRYNLRRAQRRAERSDVRVGESRPDQLAPEQLPELFLRLHLQRFPDKLFSRAEPQAFCRALLPGLFTRGLLRAFVIKQRSTTVGLHLTVQGRHSLAIWNGGFDASIATLSPGKLLLDYQFKTVCRERLIAYDFLRGDESYKRSWSTHHVKIGGFDYATLATGR</sequence>
<dbReference type="Gene3D" id="3.40.630.30">
    <property type="match status" value="1"/>
</dbReference>
<evidence type="ECO:0000313" key="3">
    <source>
        <dbReference type="Proteomes" id="UP000614811"/>
    </source>
</evidence>
<protein>
    <recommendedName>
        <fullName evidence="1">BioF2-like acetyltransferase domain-containing protein</fullName>
    </recommendedName>
</protein>
<evidence type="ECO:0000313" key="2">
    <source>
        <dbReference type="EMBL" id="GHA04385.1"/>
    </source>
</evidence>
<dbReference type="Proteomes" id="UP000614811">
    <property type="component" value="Unassembled WGS sequence"/>
</dbReference>
<feature type="domain" description="BioF2-like acetyltransferase" evidence="1">
    <location>
        <begin position="179"/>
        <end position="322"/>
    </location>
</feature>
<evidence type="ECO:0000259" key="1">
    <source>
        <dbReference type="Pfam" id="PF13480"/>
    </source>
</evidence>
<dbReference type="Pfam" id="PF13480">
    <property type="entry name" value="Acetyltransf_6"/>
    <property type="match status" value="1"/>
</dbReference>
<reference evidence="2" key="1">
    <citation type="journal article" date="2014" name="Int. J. Syst. Evol. Microbiol.">
        <title>Complete genome sequence of Corynebacterium casei LMG S-19264T (=DSM 44701T), isolated from a smear-ripened cheese.</title>
        <authorList>
            <consortium name="US DOE Joint Genome Institute (JGI-PGF)"/>
            <person name="Walter F."/>
            <person name="Albersmeier A."/>
            <person name="Kalinowski J."/>
            <person name="Ruckert C."/>
        </authorList>
    </citation>
    <scope>NUCLEOTIDE SEQUENCE</scope>
    <source>
        <strain evidence="2">KCTC 12711</strain>
    </source>
</reference>
<dbReference type="RefSeq" id="WP_189399153.1">
    <property type="nucleotide sequence ID" value="NZ_BMXA01000002.1"/>
</dbReference>
<dbReference type="EMBL" id="BMXA01000002">
    <property type="protein sequence ID" value="GHA04385.1"/>
    <property type="molecule type" value="Genomic_DNA"/>
</dbReference>
<dbReference type="InterPro" id="IPR038740">
    <property type="entry name" value="BioF2-like_GNAT_dom"/>
</dbReference>
<dbReference type="InterPro" id="IPR016181">
    <property type="entry name" value="Acyl_CoA_acyltransferase"/>
</dbReference>
<name>A0A918RNZ3_9GAMM</name>
<organism evidence="2 3">
    <name type="scientific">Arenicella chitinivorans</name>
    <dbReference type="NCBI Taxonomy" id="1329800"/>
    <lineage>
        <taxon>Bacteria</taxon>
        <taxon>Pseudomonadati</taxon>
        <taxon>Pseudomonadota</taxon>
        <taxon>Gammaproteobacteria</taxon>
        <taxon>Arenicellales</taxon>
        <taxon>Arenicellaceae</taxon>
        <taxon>Arenicella</taxon>
    </lineage>
</organism>
<gene>
    <name evidence="2" type="ORF">GCM10008090_12180</name>
</gene>
<dbReference type="SUPFAM" id="SSF55729">
    <property type="entry name" value="Acyl-CoA N-acyltransferases (Nat)"/>
    <property type="match status" value="1"/>
</dbReference>
<proteinExistence type="predicted"/>